<evidence type="ECO:0000313" key="3">
    <source>
        <dbReference type="Proteomes" id="UP000175669"/>
    </source>
</evidence>
<dbReference type="PANTHER" id="PTHR48098:SF1">
    <property type="entry name" value="DIACYLGLYCEROL ACYLTRANSFERASE_MYCOLYLTRANSFERASE AG85A"/>
    <property type="match status" value="1"/>
</dbReference>
<dbReference type="RefSeq" id="WP_070119166.1">
    <property type="nucleotide sequence ID" value="NZ_CAXATG010000006.1"/>
</dbReference>
<dbReference type="OrthoDB" id="9803578at2"/>
<dbReference type="SUPFAM" id="SSF53474">
    <property type="entry name" value="alpha/beta-Hydrolases"/>
    <property type="match status" value="1"/>
</dbReference>
<reference evidence="3" key="1">
    <citation type="submission" date="2016-07" db="EMBL/GenBank/DDBJ databases">
        <authorList>
            <person name="Florea S."/>
            <person name="Webb J.S."/>
            <person name="Jaromczyk J."/>
            <person name="Schardl C.L."/>
        </authorList>
    </citation>
    <scope>NUCLEOTIDE SEQUENCE [LARGE SCALE GENOMIC DNA]</scope>
    <source>
        <strain evidence="3">KCTC 42131</strain>
    </source>
</reference>
<dbReference type="GO" id="GO:0016747">
    <property type="term" value="F:acyltransferase activity, transferring groups other than amino-acyl groups"/>
    <property type="evidence" value="ECO:0007669"/>
    <property type="project" value="TreeGrafter"/>
</dbReference>
<name>A0A1E8CFH9_9GAMM</name>
<accession>A0A1E8CFH9</accession>
<dbReference type="Gene3D" id="3.40.50.1820">
    <property type="entry name" value="alpha/beta hydrolase"/>
    <property type="match status" value="1"/>
</dbReference>
<dbReference type="STRING" id="1524254.PHACT_15455"/>
<dbReference type="InterPro" id="IPR000801">
    <property type="entry name" value="Esterase-like"/>
</dbReference>
<feature type="chain" id="PRO_5009211917" description="Esterase" evidence="1">
    <location>
        <begin position="29"/>
        <end position="334"/>
    </location>
</feature>
<dbReference type="AlphaFoldDB" id="A0A1E8CFH9"/>
<dbReference type="PANTHER" id="PTHR48098">
    <property type="entry name" value="ENTEROCHELIN ESTERASE-RELATED"/>
    <property type="match status" value="1"/>
</dbReference>
<dbReference type="InterPro" id="IPR029058">
    <property type="entry name" value="AB_hydrolase_fold"/>
</dbReference>
<organism evidence="2 3">
    <name type="scientific">Pseudohongiella acticola</name>
    <dbReference type="NCBI Taxonomy" id="1524254"/>
    <lineage>
        <taxon>Bacteria</taxon>
        <taxon>Pseudomonadati</taxon>
        <taxon>Pseudomonadota</taxon>
        <taxon>Gammaproteobacteria</taxon>
        <taxon>Pseudomonadales</taxon>
        <taxon>Pseudohongiellaceae</taxon>
        <taxon>Pseudohongiella</taxon>
    </lineage>
</organism>
<dbReference type="Pfam" id="PF00756">
    <property type="entry name" value="Esterase"/>
    <property type="match status" value="1"/>
</dbReference>
<protein>
    <recommendedName>
        <fullName evidence="4">Esterase</fullName>
    </recommendedName>
</protein>
<keyword evidence="3" id="KW-1185">Reference proteome</keyword>
<gene>
    <name evidence="2" type="ORF">PHACT_15455</name>
</gene>
<keyword evidence="1" id="KW-0732">Signal</keyword>
<dbReference type="Proteomes" id="UP000175669">
    <property type="component" value="Unassembled WGS sequence"/>
</dbReference>
<evidence type="ECO:0008006" key="4">
    <source>
        <dbReference type="Google" id="ProtNLM"/>
    </source>
</evidence>
<evidence type="ECO:0000256" key="1">
    <source>
        <dbReference type="SAM" id="SignalP"/>
    </source>
</evidence>
<dbReference type="EMBL" id="MASR01000003">
    <property type="protein sequence ID" value="OFE11231.1"/>
    <property type="molecule type" value="Genomic_DNA"/>
</dbReference>
<comment type="caution">
    <text evidence="2">The sequence shown here is derived from an EMBL/GenBank/DDBJ whole genome shotgun (WGS) entry which is preliminary data.</text>
</comment>
<proteinExistence type="predicted"/>
<evidence type="ECO:0000313" key="2">
    <source>
        <dbReference type="EMBL" id="OFE11231.1"/>
    </source>
</evidence>
<dbReference type="InterPro" id="IPR050583">
    <property type="entry name" value="Mycobacterial_A85_antigen"/>
</dbReference>
<feature type="signal peptide" evidence="1">
    <location>
        <begin position="1"/>
        <end position="28"/>
    </location>
</feature>
<sequence>MSFRRPDKQIVSAFMLSVLLLTAPQLWAQPVPAERPAGLQTVSFFSPAVARQMKFDIVLPPDYSESDSRYPVLYLLHGYMQNYTVWGRNLGAAFYARNFSDLIVVMPDAGNSWYINYASSEGRQRNNWEDHIVQDVIGYVDSNFRTRAQREGRAIAGLSMGGYGAIMLGLRHPQLFVSMASTSGALAHARNRATAIEEGQPAPVPRSVDSSPELAQADAFISQIIDIPGFSSQDERHPQGRDFETVEQAQAYDPFHIIYDVAKSQLPHIYLDSGTDDNLIEQAREFMQILLINDVPFDYMQARGRHNSEYWRRSVGHLMSVQYEVMQRALGNRP</sequence>